<comment type="caution">
    <text evidence="4">The sequence shown here is derived from an EMBL/GenBank/DDBJ whole genome shotgun (WGS) entry which is preliminary data.</text>
</comment>
<feature type="region of interest" description="Disordered" evidence="2">
    <location>
        <begin position="194"/>
        <end position="239"/>
    </location>
</feature>
<dbReference type="EMBL" id="BMAT01008050">
    <property type="protein sequence ID" value="GFR76993.1"/>
    <property type="molecule type" value="Genomic_DNA"/>
</dbReference>
<name>A0AAV4FUL0_9GAST</name>
<organism evidence="4 5">
    <name type="scientific">Elysia marginata</name>
    <dbReference type="NCBI Taxonomy" id="1093978"/>
    <lineage>
        <taxon>Eukaryota</taxon>
        <taxon>Metazoa</taxon>
        <taxon>Spiralia</taxon>
        <taxon>Lophotrochozoa</taxon>
        <taxon>Mollusca</taxon>
        <taxon>Gastropoda</taxon>
        <taxon>Heterobranchia</taxon>
        <taxon>Euthyneura</taxon>
        <taxon>Panpulmonata</taxon>
        <taxon>Sacoglossa</taxon>
        <taxon>Placobranchoidea</taxon>
        <taxon>Plakobranchidae</taxon>
        <taxon>Elysia</taxon>
    </lineage>
</organism>
<reference evidence="4 5" key="1">
    <citation type="journal article" date="2021" name="Elife">
        <title>Chloroplast acquisition without the gene transfer in kleptoplastic sea slugs, Plakobranchus ocellatus.</title>
        <authorList>
            <person name="Maeda T."/>
            <person name="Takahashi S."/>
            <person name="Yoshida T."/>
            <person name="Shimamura S."/>
            <person name="Takaki Y."/>
            <person name="Nagai Y."/>
            <person name="Toyoda A."/>
            <person name="Suzuki Y."/>
            <person name="Arimoto A."/>
            <person name="Ishii H."/>
            <person name="Satoh N."/>
            <person name="Nishiyama T."/>
            <person name="Hasebe M."/>
            <person name="Maruyama T."/>
            <person name="Minagawa J."/>
            <person name="Obokata J."/>
            <person name="Shigenobu S."/>
        </authorList>
    </citation>
    <scope>NUCLEOTIDE SEQUENCE [LARGE SCALE GENOMIC DNA]</scope>
</reference>
<evidence type="ECO:0000313" key="4">
    <source>
        <dbReference type="EMBL" id="GFR76993.1"/>
    </source>
</evidence>
<dbReference type="Pfam" id="PF00147">
    <property type="entry name" value="Fibrinogen_C"/>
    <property type="match status" value="1"/>
</dbReference>
<dbReference type="InterPro" id="IPR036056">
    <property type="entry name" value="Fibrinogen-like_C"/>
</dbReference>
<feature type="compositionally biased region" description="Polar residues" evidence="2">
    <location>
        <begin position="390"/>
        <end position="400"/>
    </location>
</feature>
<evidence type="ECO:0000256" key="1">
    <source>
        <dbReference type="ARBA" id="ARBA00023157"/>
    </source>
</evidence>
<evidence type="ECO:0000256" key="2">
    <source>
        <dbReference type="SAM" id="MobiDB-lite"/>
    </source>
</evidence>
<dbReference type="PROSITE" id="PS00514">
    <property type="entry name" value="FIBRINOGEN_C_1"/>
    <property type="match status" value="1"/>
</dbReference>
<dbReference type="InterPro" id="IPR020837">
    <property type="entry name" value="Fibrinogen_CS"/>
</dbReference>
<protein>
    <submittedName>
        <fullName evidence="4">Fibrinogen-like protein 1</fullName>
    </submittedName>
</protein>
<dbReference type="CDD" id="cd00087">
    <property type="entry name" value="FReD"/>
    <property type="match status" value="1"/>
</dbReference>
<dbReference type="InterPro" id="IPR050373">
    <property type="entry name" value="Fibrinogen_C-term_domain"/>
</dbReference>
<sequence length="633" mass="69692">MSTGLELTLDRNSFGSLNSRAACGILRCVEHNQTDKEEALSLSDTSGYDQIATISGLKVFKLKSGGKKRSLLASISPEHSRIRRVSNGMKVDGRLEQETGRASLQVKLNKEADCQAEFLCQVNGVDIEGRQTVKTSHILQLPMKDKDQTDNSDLNSRLIMQVLDLVQEMDAKIAVMNNAVGKLDAEINHLRESNERSREAMRNDLNGKIDRLEDKTDANSKRLEDKTENVSQNLDAKTDRLEDKLETTRSRLEDSIRSLTKNARGEVRVESSSCQSELSEQFERRVGTGISSLESNILLVKDHLAELETNINASVAGNFAMLTKQIQAVEKQDESVTSKTTNAPSGSSCEKIDDFAREISEGLSSLSSNVNESFSHLSSAIRSSNKESRQSMTGQTLQDSLTPGTDLQYTIANLLTPKTCYKGMSAYVPAACNDYVAIDPSPSNGLSVPVLCDMRTDGGGWVVIQRRVFGDVDFYKGWADYKRGFGALYGDFWLGNDLIHNLTSSGKYELRIDMKYGAKSGFAHYGSFSIKNEAGKYALSVSNFSGTAGDAITAAHNGAKFSTYDRDNDTWNHNCAESYTGAWWYKACHHSNLNGRWGAVANKGPRWSTFSSTNPVTLSEMKIRQVGGKTIGK</sequence>
<dbReference type="SUPFAM" id="SSF58113">
    <property type="entry name" value="Apolipoprotein A-I"/>
    <property type="match status" value="1"/>
</dbReference>
<keyword evidence="5" id="KW-1185">Reference proteome</keyword>
<feature type="compositionally biased region" description="Basic and acidic residues" evidence="2">
    <location>
        <begin position="194"/>
        <end position="228"/>
    </location>
</feature>
<feature type="domain" description="Fibrinogen C-terminal" evidence="3">
    <location>
        <begin position="411"/>
        <end position="627"/>
    </location>
</feature>
<dbReference type="InterPro" id="IPR002181">
    <property type="entry name" value="Fibrinogen_a/b/g_C_dom"/>
</dbReference>
<dbReference type="InterPro" id="IPR014716">
    <property type="entry name" value="Fibrinogen_a/b/g_C_1"/>
</dbReference>
<accession>A0AAV4FUL0</accession>
<feature type="region of interest" description="Disordered" evidence="2">
    <location>
        <begin position="381"/>
        <end position="400"/>
    </location>
</feature>
<dbReference type="AlphaFoldDB" id="A0AAV4FUL0"/>
<gene>
    <name evidence="4" type="ORF">ElyMa_003957300</name>
</gene>
<evidence type="ECO:0000259" key="3">
    <source>
        <dbReference type="PROSITE" id="PS51406"/>
    </source>
</evidence>
<dbReference type="PANTHER" id="PTHR19143">
    <property type="entry name" value="FIBRINOGEN/TENASCIN/ANGIOPOEITIN"/>
    <property type="match status" value="1"/>
</dbReference>
<dbReference type="Proteomes" id="UP000762676">
    <property type="component" value="Unassembled WGS sequence"/>
</dbReference>
<proteinExistence type="predicted"/>
<evidence type="ECO:0000313" key="5">
    <source>
        <dbReference type="Proteomes" id="UP000762676"/>
    </source>
</evidence>
<dbReference type="PROSITE" id="PS51406">
    <property type="entry name" value="FIBRINOGEN_C_2"/>
    <property type="match status" value="1"/>
</dbReference>
<keyword evidence="1" id="KW-1015">Disulfide bond</keyword>
<dbReference type="SMART" id="SM00186">
    <property type="entry name" value="FBG"/>
    <property type="match status" value="1"/>
</dbReference>
<dbReference type="SUPFAM" id="SSF56496">
    <property type="entry name" value="Fibrinogen C-terminal domain-like"/>
    <property type="match status" value="1"/>
</dbReference>
<dbReference type="GO" id="GO:0005615">
    <property type="term" value="C:extracellular space"/>
    <property type="evidence" value="ECO:0007669"/>
    <property type="project" value="TreeGrafter"/>
</dbReference>
<dbReference type="Gene3D" id="3.90.215.10">
    <property type="entry name" value="Gamma Fibrinogen, chain A, domain 1"/>
    <property type="match status" value="1"/>
</dbReference>